<feature type="binding site" evidence="18">
    <location>
        <position position="348"/>
    </location>
    <ligand>
        <name>Zn(2+)</name>
        <dbReference type="ChEBI" id="CHEBI:29105"/>
        <note>catalytic</note>
    </ligand>
</feature>
<dbReference type="Gene3D" id="1.25.50.20">
    <property type="match status" value="1"/>
</dbReference>
<proteinExistence type="evidence at transcript level"/>
<dbReference type="InterPro" id="IPR001930">
    <property type="entry name" value="Peptidase_M1"/>
</dbReference>
<dbReference type="InterPro" id="IPR050344">
    <property type="entry name" value="Peptidase_M1_aminopeptidases"/>
</dbReference>
<keyword evidence="5" id="KW-1003">Cell membrane</keyword>
<evidence type="ECO:0000256" key="17">
    <source>
        <dbReference type="PIRSR" id="PIRSR634016-1"/>
    </source>
</evidence>
<evidence type="ECO:0000256" key="1">
    <source>
        <dbReference type="ARBA" id="ARBA00000098"/>
    </source>
</evidence>
<reference evidence="26" key="1">
    <citation type="submission" date="2015-12" db="EMBL/GenBank/DDBJ databases">
        <authorList>
            <person name="Shamseldin A."/>
            <person name="Moawad H."/>
            <person name="Abd El-Rahim W.M."/>
            <person name="Sadowsky M.J."/>
        </authorList>
    </citation>
    <scope>NUCLEOTIDE SEQUENCE</scope>
</reference>
<dbReference type="Pfam" id="PF11838">
    <property type="entry name" value="ERAP1_C"/>
    <property type="match status" value="1"/>
</dbReference>
<dbReference type="GO" id="GO:0043171">
    <property type="term" value="P:peptide catabolic process"/>
    <property type="evidence" value="ECO:0007669"/>
    <property type="project" value="TreeGrafter"/>
</dbReference>
<dbReference type="GO" id="GO:0006508">
    <property type="term" value="P:proteolysis"/>
    <property type="evidence" value="ECO:0007669"/>
    <property type="project" value="UniProtKB-KW"/>
</dbReference>
<dbReference type="InterPro" id="IPR034016">
    <property type="entry name" value="M1_APN-typ"/>
</dbReference>
<dbReference type="GO" id="GO:0098552">
    <property type="term" value="C:side of membrane"/>
    <property type="evidence" value="ECO:0007669"/>
    <property type="project" value="UniProtKB-KW"/>
</dbReference>
<evidence type="ECO:0000256" key="9">
    <source>
        <dbReference type="ARBA" id="ARBA00022729"/>
    </source>
</evidence>
<evidence type="ECO:0000256" key="19">
    <source>
        <dbReference type="PIRSR" id="PIRSR634016-4"/>
    </source>
</evidence>
<dbReference type="InterPro" id="IPR045357">
    <property type="entry name" value="Aminopeptidase_N-like_N"/>
</dbReference>
<evidence type="ECO:0000256" key="12">
    <source>
        <dbReference type="ARBA" id="ARBA00023049"/>
    </source>
</evidence>
<evidence type="ECO:0000256" key="21">
    <source>
        <dbReference type="SAM" id="MobiDB-lite"/>
    </source>
</evidence>
<dbReference type="AlphaFoldDB" id="A0A191UR68"/>
<dbReference type="GO" id="GO:0005886">
    <property type="term" value="C:plasma membrane"/>
    <property type="evidence" value="ECO:0007669"/>
    <property type="project" value="UniProtKB-SubCell"/>
</dbReference>
<organism evidence="26">
    <name type="scientific">Nilaparvata lugens</name>
    <name type="common">Brown planthopper</name>
    <dbReference type="NCBI Taxonomy" id="108931"/>
    <lineage>
        <taxon>Eukaryota</taxon>
        <taxon>Metazoa</taxon>
        <taxon>Ecdysozoa</taxon>
        <taxon>Arthropoda</taxon>
        <taxon>Hexapoda</taxon>
        <taxon>Insecta</taxon>
        <taxon>Pterygota</taxon>
        <taxon>Neoptera</taxon>
        <taxon>Paraneoptera</taxon>
        <taxon>Hemiptera</taxon>
        <taxon>Auchenorrhyncha</taxon>
        <taxon>Fulgoroidea</taxon>
        <taxon>Delphacidae</taxon>
        <taxon>Delphacinae</taxon>
        <taxon>Nilaparvata</taxon>
    </lineage>
</organism>
<dbReference type="FunFam" id="1.25.50.20:FF:000001">
    <property type="entry name" value="Aminopeptidase"/>
    <property type="match status" value="1"/>
</dbReference>
<feature type="binding site" evidence="18">
    <location>
        <position position="329"/>
    </location>
    <ligand>
        <name>Zn(2+)</name>
        <dbReference type="ChEBI" id="CHEBI:29105"/>
        <note>catalytic</note>
    </ligand>
</feature>
<sequence length="954" mass="109653">MRIFWNSVFGFVFLIYNINAANIQLNQKVKPKFYWIGIDALDFDVAEFKGTATIEIDAVDYFKTVTLHAKNLTIQEVTLSNTDGVKTKAEAKLDEENQLVTIQFNKLFLSGKYNLSISYKGVIHDDMSGFYRSYYYVGDDKRWLGATQFEATNARKAFPCFDEPKYRTGFNLSIKVDGSYRVISNTKLKSAESYAGYTTYNFASYPKMPSYLLGWIIYDPETFTSRATSKDGIEYKVWAQKEYYNQTAFALNVAPVLLNSLVKYTGLDYKIEGEMEKMDQIAVPDFDAGAMENWGLVTYRESGLLYDEKLTSTETKRNILMVIAHEFTHQWFGNLNTLEWWSYIWLNEAFARFFQYFIPAKEYPEWKLDEQFVVNALQVALDFDSKPVHPMTSEITHHKNISAMFDTISYSKGASVVRMMEHTLTPEKFQKGLHTYLSAKKRSTQVSIPDDLFNLVSSVMSDEDNKNFNFKNVFKTWTEKSGFPLITVTRDYNKKSAFVEQKRFLYKHKKNDTTTWYVPLTYTSQAESNFNDVSIKQWMTPNDTSITIDNIAGDGWVIFNIQHKGFYRVNYDEENWMKIVEQLKNDHSKIGAVNRAQLIDDAYSLARAGEINHTVAFEITSYLRKETDYVPWVAAIRHFKHMLNHFHESPDYEKLTKYFLQLVSPIVSHVTFKESNTESVVTKLTRITVLSFASKVGHQEAESNAAKIAKDLASTMNTQFSADVQKALLCQGIKSTNISIWRKLFKQLEDLESPTQINDFIRALACTHDPEAITEYLNKTIDKDSVIRMQDDRTVFSGLASSPIGAKTVIKFVRNNYEQLIQFNNGKDEILSDLVRYASGYIYNRDDLEEIEGFLENMTSILTEGTIKSINSSISKIEENFEWRSKNWDDIVNWLREEETHTEAPTPSTTSTITTSKPANTTSKPSSANTMSSSFATFLIAGAVFFTITFKNHL</sequence>
<dbReference type="Gene3D" id="2.60.40.1730">
    <property type="entry name" value="tricorn interacting facor f3 domain"/>
    <property type="match status" value="1"/>
</dbReference>
<dbReference type="GO" id="GO:0005615">
    <property type="term" value="C:extracellular space"/>
    <property type="evidence" value="ECO:0007669"/>
    <property type="project" value="TreeGrafter"/>
</dbReference>
<evidence type="ECO:0000259" key="24">
    <source>
        <dbReference type="Pfam" id="PF11838"/>
    </source>
</evidence>
<keyword evidence="8 18" id="KW-0479">Metal-binding</keyword>
<comment type="catalytic activity">
    <reaction evidence="1">
        <text>Release of an N-terminal amino acid, Xaa-|-Yaa- from a peptide, amide or arylamide. Xaa is preferably Ala, but may be most amino acids including Pro (slow action). When a terminal hydrophobic residue is followed by a prolyl residue, the two may be released as an intact Xaa-Pro dipeptide.</text>
        <dbReference type="EC" id="3.4.11.2"/>
    </reaction>
</comment>
<feature type="signal peptide" evidence="22">
    <location>
        <begin position="1"/>
        <end position="20"/>
    </location>
</feature>
<keyword evidence="14" id="KW-1015">Disulfide bond</keyword>
<dbReference type="GO" id="GO:0016285">
    <property type="term" value="F:alanyl aminopeptidase activity"/>
    <property type="evidence" value="ECO:0007669"/>
    <property type="project" value="UniProtKB-EC"/>
</dbReference>
<keyword evidence="4 20" id="KW-0031">Aminopeptidase</keyword>
<keyword evidence="12 20" id="KW-0482">Metalloprotease</keyword>
<comment type="subcellular location">
    <subcellularLocation>
        <location evidence="2">Cell membrane</location>
        <topology evidence="2">Lipid-anchor</topology>
        <topology evidence="2">GPI-anchor</topology>
    </subcellularLocation>
</comment>
<dbReference type="SUPFAM" id="SSF55486">
    <property type="entry name" value="Metalloproteases ('zincins'), catalytic domain"/>
    <property type="match status" value="1"/>
</dbReference>
<dbReference type="GO" id="GO:0042277">
    <property type="term" value="F:peptide binding"/>
    <property type="evidence" value="ECO:0007669"/>
    <property type="project" value="TreeGrafter"/>
</dbReference>
<dbReference type="SUPFAM" id="SSF63737">
    <property type="entry name" value="Leukotriene A4 hydrolase N-terminal domain"/>
    <property type="match status" value="1"/>
</dbReference>
<evidence type="ECO:0000259" key="25">
    <source>
        <dbReference type="Pfam" id="PF17900"/>
    </source>
</evidence>
<evidence type="ECO:0000256" key="16">
    <source>
        <dbReference type="ARBA" id="ARBA00023288"/>
    </source>
</evidence>
<feature type="domain" description="Aminopeptidase N-like N-terminal" evidence="25">
    <location>
        <begin position="42"/>
        <end position="212"/>
    </location>
</feature>
<keyword evidence="16" id="KW-0449">Lipoprotein</keyword>
<protein>
    <recommendedName>
        <fullName evidence="20">Aminopeptidase</fullName>
        <ecNumber evidence="20">3.4.11.-</ecNumber>
    </recommendedName>
</protein>
<keyword evidence="6" id="KW-0336">GPI-anchor</keyword>
<evidence type="ECO:0000256" key="15">
    <source>
        <dbReference type="ARBA" id="ARBA00023180"/>
    </source>
</evidence>
<dbReference type="PRINTS" id="PR00756">
    <property type="entry name" value="ALADIPTASE"/>
</dbReference>
<dbReference type="FunFam" id="1.10.390.10:FF:000006">
    <property type="entry name" value="Puromycin-sensitive aminopeptidase"/>
    <property type="match status" value="1"/>
</dbReference>
<feature type="binding site" evidence="18">
    <location>
        <position position="325"/>
    </location>
    <ligand>
        <name>Zn(2+)</name>
        <dbReference type="ChEBI" id="CHEBI:29105"/>
        <note>catalytic</note>
    </ligand>
</feature>
<keyword evidence="7 20" id="KW-0645">Protease</keyword>
<dbReference type="GO" id="GO:0005737">
    <property type="term" value="C:cytoplasm"/>
    <property type="evidence" value="ECO:0007669"/>
    <property type="project" value="TreeGrafter"/>
</dbReference>
<comment type="cofactor">
    <cofactor evidence="18 20">
        <name>Zn(2+)</name>
        <dbReference type="ChEBI" id="CHEBI:29105"/>
    </cofactor>
    <text evidence="18 20">Binds 1 zinc ion per subunit.</text>
</comment>
<evidence type="ECO:0000256" key="6">
    <source>
        <dbReference type="ARBA" id="ARBA00022622"/>
    </source>
</evidence>
<feature type="region of interest" description="Disordered" evidence="21">
    <location>
        <begin position="899"/>
        <end position="929"/>
    </location>
</feature>
<dbReference type="InterPro" id="IPR042097">
    <property type="entry name" value="Aminopeptidase_N-like_N_sf"/>
</dbReference>
<keyword evidence="10 20" id="KW-0378">Hydrolase</keyword>
<feature type="chain" id="PRO_5008248253" description="Aminopeptidase" evidence="22">
    <location>
        <begin position="21"/>
        <end position="954"/>
    </location>
</feature>
<dbReference type="InterPro" id="IPR024571">
    <property type="entry name" value="ERAP1-like_C_dom"/>
</dbReference>
<feature type="domain" description="ERAP1-like C-terminal" evidence="24">
    <location>
        <begin position="556"/>
        <end position="877"/>
    </location>
</feature>
<reference evidence="26" key="2">
    <citation type="journal article" date="2016" name="J. Proteome Res.">
        <title>Screening and Functional Analyses of Nilaparvata lugens Salivary Proteome.</title>
        <authorList>
            <person name="Huang H.J."/>
            <person name="Liu C.W."/>
            <person name="Huang X.H."/>
            <person name="Zhou X."/>
            <person name="Zhuo J.C."/>
            <person name="Zhang C.X."/>
            <person name="Bao Y.Y."/>
        </authorList>
    </citation>
    <scope>NUCLEOTIDE SEQUENCE</scope>
</reference>
<keyword evidence="11 18" id="KW-0862">Zinc</keyword>
<dbReference type="PANTHER" id="PTHR11533">
    <property type="entry name" value="PROTEASE M1 ZINC METALLOPROTEASE"/>
    <property type="match status" value="1"/>
</dbReference>
<dbReference type="Pfam" id="PF17900">
    <property type="entry name" value="Peptidase_M1_N"/>
    <property type="match status" value="1"/>
</dbReference>
<evidence type="ECO:0000259" key="23">
    <source>
        <dbReference type="Pfam" id="PF01433"/>
    </source>
</evidence>
<evidence type="ECO:0000256" key="5">
    <source>
        <dbReference type="ARBA" id="ARBA00022475"/>
    </source>
</evidence>
<keyword evidence="9 22" id="KW-0732">Signal</keyword>
<dbReference type="EMBL" id="KU365951">
    <property type="protein sequence ID" value="ANJ04667.1"/>
    <property type="molecule type" value="mRNA"/>
</dbReference>
<evidence type="ECO:0000256" key="8">
    <source>
        <dbReference type="ARBA" id="ARBA00022723"/>
    </source>
</evidence>
<evidence type="ECO:0000256" key="7">
    <source>
        <dbReference type="ARBA" id="ARBA00022670"/>
    </source>
</evidence>
<feature type="compositionally biased region" description="Low complexity" evidence="21">
    <location>
        <begin position="903"/>
        <end position="923"/>
    </location>
</feature>
<feature type="site" description="Transition state stabilizer" evidence="19">
    <location>
        <position position="410"/>
    </location>
</feature>
<dbReference type="CDD" id="cd09601">
    <property type="entry name" value="M1_APN-Q_like"/>
    <property type="match status" value="1"/>
</dbReference>
<evidence type="ECO:0000256" key="2">
    <source>
        <dbReference type="ARBA" id="ARBA00004609"/>
    </source>
</evidence>
<dbReference type="Gene3D" id="2.60.40.1910">
    <property type="match status" value="1"/>
</dbReference>
<evidence type="ECO:0000256" key="18">
    <source>
        <dbReference type="PIRSR" id="PIRSR634016-3"/>
    </source>
</evidence>
<evidence type="ECO:0000256" key="11">
    <source>
        <dbReference type="ARBA" id="ARBA00022833"/>
    </source>
</evidence>
<dbReference type="OrthoDB" id="10031169at2759"/>
<feature type="domain" description="Peptidase M1 membrane alanine aminopeptidase" evidence="23">
    <location>
        <begin position="250"/>
        <end position="477"/>
    </location>
</feature>
<accession>A0A191UR68</accession>
<dbReference type="InterPro" id="IPR014782">
    <property type="entry name" value="Peptidase_M1_dom"/>
</dbReference>
<evidence type="ECO:0000256" key="13">
    <source>
        <dbReference type="ARBA" id="ARBA00023136"/>
    </source>
</evidence>
<comment type="similarity">
    <text evidence="3 20">Belongs to the peptidase M1 family.</text>
</comment>
<feature type="active site" description="Proton acceptor" evidence="17">
    <location>
        <position position="326"/>
    </location>
</feature>
<name>A0A191UR68_NILLU</name>
<keyword evidence="15" id="KW-0325">Glycoprotein</keyword>
<evidence type="ECO:0000256" key="4">
    <source>
        <dbReference type="ARBA" id="ARBA00022438"/>
    </source>
</evidence>
<dbReference type="InterPro" id="IPR027268">
    <property type="entry name" value="Peptidase_M4/M1_CTD_sf"/>
</dbReference>
<evidence type="ECO:0000256" key="10">
    <source>
        <dbReference type="ARBA" id="ARBA00022801"/>
    </source>
</evidence>
<dbReference type="EC" id="3.4.11.-" evidence="20"/>
<dbReference type="GO" id="GO:0008270">
    <property type="term" value="F:zinc ion binding"/>
    <property type="evidence" value="ECO:0007669"/>
    <property type="project" value="UniProtKB-UniRule"/>
</dbReference>
<evidence type="ECO:0000256" key="20">
    <source>
        <dbReference type="RuleBase" id="RU364040"/>
    </source>
</evidence>
<dbReference type="PANTHER" id="PTHR11533:SF301">
    <property type="entry name" value="AMINOPEPTIDASE"/>
    <property type="match status" value="1"/>
</dbReference>
<dbReference type="GO" id="GO:0070006">
    <property type="term" value="F:metalloaminopeptidase activity"/>
    <property type="evidence" value="ECO:0007669"/>
    <property type="project" value="TreeGrafter"/>
</dbReference>
<dbReference type="Pfam" id="PF01433">
    <property type="entry name" value="Peptidase_M1"/>
    <property type="match status" value="1"/>
</dbReference>
<evidence type="ECO:0000313" key="26">
    <source>
        <dbReference type="EMBL" id="ANJ04667.1"/>
    </source>
</evidence>
<dbReference type="Gene3D" id="1.10.390.10">
    <property type="entry name" value="Neutral Protease Domain 2"/>
    <property type="match status" value="1"/>
</dbReference>
<evidence type="ECO:0000256" key="14">
    <source>
        <dbReference type="ARBA" id="ARBA00023157"/>
    </source>
</evidence>
<evidence type="ECO:0000256" key="22">
    <source>
        <dbReference type="SAM" id="SignalP"/>
    </source>
</evidence>
<dbReference type="FunFam" id="2.60.40.1910:FF:000008">
    <property type="entry name" value="Aminopeptidase"/>
    <property type="match status" value="1"/>
</dbReference>
<evidence type="ECO:0000256" key="3">
    <source>
        <dbReference type="ARBA" id="ARBA00010136"/>
    </source>
</evidence>
<keyword evidence="13" id="KW-0472">Membrane</keyword>